<reference evidence="8" key="1">
    <citation type="submission" date="2022-03" db="EMBL/GenBank/DDBJ databases">
        <authorList>
            <person name="Tunstrom K."/>
        </authorList>
    </citation>
    <scope>NUCLEOTIDE SEQUENCE</scope>
</reference>
<name>A0AAU9V6Z5_EUPED</name>
<dbReference type="EMBL" id="CAKOGL010000028">
    <property type="protein sequence ID" value="CAH2105946.1"/>
    <property type="molecule type" value="Genomic_DNA"/>
</dbReference>
<dbReference type="PANTHER" id="PTHR12745">
    <property type="entry name" value="SUPPRESSION OF TUMORIGENICITY 7"/>
    <property type="match status" value="1"/>
</dbReference>
<evidence type="ECO:0000256" key="5">
    <source>
        <dbReference type="ARBA" id="ARBA00023136"/>
    </source>
</evidence>
<evidence type="ECO:0000256" key="3">
    <source>
        <dbReference type="ARBA" id="ARBA00022692"/>
    </source>
</evidence>
<keyword evidence="5 7" id="KW-0472">Membrane</keyword>
<evidence type="ECO:0000256" key="7">
    <source>
        <dbReference type="SAM" id="Phobius"/>
    </source>
</evidence>
<keyword evidence="9" id="KW-1185">Reference proteome</keyword>
<evidence type="ECO:0000256" key="1">
    <source>
        <dbReference type="ARBA" id="ARBA00004141"/>
    </source>
</evidence>
<evidence type="ECO:0000256" key="2">
    <source>
        <dbReference type="ARBA" id="ARBA00009751"/>
    </source>
</evidence>
<evidence type="ECO:0000256" key="4">
    <source>
        <dbReference type="ARBA" id="ARBA00022989"/>
    </source>
</evidence>
<comment type="subcellular location">
    <subcellularLocation>
        <location evidence="1">Membrane</location>
        <topology evidence="1">Multi-pass membrane protein</topology>
    </subcellularLocation>
</comment>
<dbReference type="AlphaFoldDB" id="A0AAU9V6Z5"/>
<keyword evidence="3 7" id="KW-0812">Transmembrane</keyword>
<dbReference type="InterPro" id="IPR007311">
    <property type="entry name" value="ST7"/>
</dbReference>
<protein>
    <recommendedName>
        <fullName evidence="6">Protein ST7 homolog</fullName>
    </recommendedName>
</protein>
<dbReference type="Pfam" id="PF04184">
    <property type="entry name" value="ST7"/>
    <property type="match status" value="1"/>
</dbReference>
<sequence length="542" mass="59558">MSLQDEQKVGKSTQEKYDSLLKQLKTETIKVNFTGKKEISFKSKQLLQERKELLQQEKTNRNRQKIAEISKKISEQLRKERKTKKFLTLKKHIEKTGGIKKALKEMNYKKDWIPSMKNKDCVKTFKRPEILSIATEYYRKLYQSSKGKRVRKEYNSVNTDEVKPILKEETIKAIKTQKLDKAPGSDLEHQAWFGGGGGAGGADEALARAWREREPAARVACARAALALRPDCAAALLLLAEEDAPTVLEAERVLRRAWRAGEAAWRALAAAGAAGAARREAAVLAHVKRRAAMCARRLGRLRDAARLFRELARDAPPALHALALHENLLEVLLEQRAYADVQAVLARHDDVGLPRSAAVCYTAALLRARAAGAAAGAGARAHAEAAALDAIRRAIEFNPHVPEYLLELRPLTLPPEHVLRRGDSEAVAYAFWHLRHWRAAEGALRLLGAAWAAAERAGADAGAARGACLQCADRELLPAHHALSVFPRRRAPALLPLAAALCAATALLALLAHRWPAAAAQAARAAAQALDPRPLLRLLSAI</sequence>
<evidence type="ECO:0000313" key="9">
    <source>
        <dbReference type="Proteomes" id="UP001153954"/>
    </source>
</evidence>
<feature type="transmembrane region" description="Helical" evidence="7">
    <location>
        <begin position="493"/>
        <end position="512"/>
    </location>
</feature>
<comment type="similarity">
    <text evidence="2">Belongs to the ST7 family.</text>
</comment>
<dbReference type="Proteomes" id="UP001153954">
    <property type="component" value="Unassembled WGS sequence"/>
</dbReference>
<gene>
    <name evidence="8" type="ORF">EEDITHA_LOCUS20144</name>
</gene>
<evidence type="ECO:0000256" key="6">
    <source>
        <dbReference type="ARBA" id="ARBA00040270"/>
    </source>
</evidence>
<keyword evidence="4 7" id="KW-1133">Transmembrane helix</keyword>
<dbReference type="GO" id="GO:0016020">
    <property type="term" value="C:membrane"/>
    <property type="evidence" value="ECO:0007669"/>
    <property type="project" value="UniProtKB-SubCell"/>
</dbReference>
<accession>A0AAU9V6Z5</accession>
<evidence type="ECO:0000313" key="8">
    <source>
        <dbReference type="EMBL" id="CAH2105946.1"/>
    </source>
</evidence>
<organism evidence="8 9">
    <name type="scientific">Euphydryas editha</name>
    <name type="common">Edith's checkerspot</name>
    <dbReference type="NCBI Taxonomy" id="104508"/>
    <lineage>
        <taxon>Eukaryota</taxon>
        <taxon>Metazoa</taxon>
        <taxon>Ecdysozoa</taxon>
        <taxon>Arthropoda</taxon>
        <taxon>Hexapoda</taxon>
        <taxon>Insecta</taxon>
        <taxon>Pterygota</taxon>
        <taxon>Neoptera</taxon>
        <taxon>Endopterygota</taxon>
        <taxon>Lepidoptera</taxon>
        <taxon>Glossata</taxon>
        <taxon>Ditrysia</taxon>
        <taxon>Papilionoidea</taxon>
        <taxon>Nymphalidae</taxon>
        <taxon>Nymphalinae</taxon>
        <taxon>Euphydryas</taxon>
    </lineage>
</organism>
<dbReference type="PANTHER" id="PTHR12745:SF6">
    <property type="entry name" value="PROTEIN ST7 HOMOLOG"/>
    <property type="match status" value="1"/>
</dbReference>
<comment type="caution">
    <text evidence="8">The sequence shown here is derived from an EMBL/GenBank/DDBJ whole genome shotgun (WGS) entry which is preliminary data.</text>
</comment>
<proteinExistence type="inferred from homology"/>